<feature type="non-terminal residue" evidence="2">
    <location>
        <position position="1"/>
    </location>
</feature>
<dbReference type="Gene3D" id="1.10.510.10">
    <property type="entry name" value="Transferase(Phosphotransferase) domain 1"/>
    <property type="match status" value="1"/>
</dbReference>
<feature type="compositionally biased region" description="Basic and acidic residues" evidence="1">
    <location>
        <begin position="199"/>
        <end position="213"/>
    </location>
</feature>
<name>A0A5J4VHB7_9EUKA</name>
<dbReference type="Proteomes" id="UP000324800">
    <property type="component" value="Unassembled WGS sequence"/>
</dbReference>
<dbReference type="AlphaFoldDB" id="A0A5J4VHB7"/>
<accession>A0A5J4VHB7</accession>
<feature type="compositionally biased region" description="Basic and acidic residues" evidence="1">
    <location>
        <begin position="59"/>
        <end position="109"/>
    </location>
</feature>
<dbReference type="EMBL" id="SNRW01007053">
    <property type="protein sequence ID" value="KAA6381930.1"/>
    <property type="molecule type" value="Genomic_DNA"/>
</dbReference>
<feature type="region of interest" description="Disordered" evidence="1">
    <location>
        <begin position="58"/>
        <end position="113"/>
    </location>
</feature>
<gene>
    <name evidence="2" type="ORF">EZS28_022540</name>
</gene>
<organism evidence="2 3">
    <name type="scientific">Streblomastix strix</name>
    <dbReference type="NCBI Taxonomy" id="222440"/>
    <lineage>
        <taxon>Eukaryota</taxon>
        <taxon>Metamonada</taxon>
        <taxon>Preaxostyla</taxon>
        <taxon>Oxymonadida</taxon>
        <taxon>Streblomastigidae</taxon>
        <taxon>Streblomastix</taxon>
    </lineage>
</organism>
<protein>
    <submittedName>
        <fullName evidence="2">Uncharacterized protein</fullName>
    </submittedName>
</protein>
<evidence type="ECO:0000313" key="2">
    <source>
        <dbReference type="EMBL" id="KAA6381930.1"/>
    </source>
</evidence>
<evidence type="ECO:0000256" key="1">
    <source>
        <dbReference type="SAM" id="MobiDB-lite"/>
    </source>
</evidence>
<dbReference type="OrthoDB" id="10250320at2759"/>
<sequence>KDQPPPIKNQNISEGFQQLVLFIPLKNQSERPSLDDILKHRIIQPFVSGISQRKISISKIKEKKKEKEKTKEKDKEEKKEMEKNKEIIEQKGFDKEKKVKQERDGKGNMEDASEEDIYIDNQEQYIPSIRNFKRVFSFFVDDDINKMEEEFLNLLNFNLQITSKEYLEYYFSLRELGGAQVKIAFKRLDEQKAALSGNEEGKNEKKEEDKMDD</sequence>
<proteinExistence type="predicted"/>
<dbReference type="Gene3D" id="1.10.472.10">
    <property type="entry name" value="Cyclin-like"/>
    <property type="match status" value="1"/>
</dbReference>
<evidence type="ECO:0000313" key="3">
    <source>
        <dbReference type="Proteomes" id="UP000324800"/>
    </source>
</evidence>
<reference evidence="2 3" key="1">
    <citation type="submission" date="2019-03" db="EMBL/GenBank/DDBJ databases">
        <title>Single cell metagenomics reveals metabolic interactions within the superorganism composed of flagellate Streblomastix strix and complex community of Bacteroidetes bacteria on its surface.</title>
        <authorList>
            <person name="Treitli S.C."/>
            <person name="Kolisko M."/>
            <person name="Husnik F."/>
            <person name="Keeling P."/>
            <person name="Hampl V."/>
        </authorList>
    </citation>
    <scope>NUCLEOTIDE SEQUENCE [LARGE SCALE GENOMIC DNA]</scope>
    <source>
        <strain evidence="2">ST1C</strain>
    </source>
</reference>
<comment type="caution">
    <text evidence="2">The sequence shown here is derived from an EMBL/GenBank/DDBJ whole genome shotgun (WGS) entry which is preliminary data.</text>
</comment>
<feature type="region of interest" description="Disordered" evidence="1">
    <location>
        <begin position="194"/>
        <end position="213"/>
    </location>
</feature>